<dbReference type="EMBL" id="MU006245">
    <property type="protein sequence ID" value="KAF2819383.1"/>
    <property type="molecule type" value="Genomic_DNA"/>
</dbReference>
<name>A0A6A6ZFA6_9PLEO</name>
<evidence type="ECO:0000313" key="2">
    <source>
        <dbReference type="EMBL" id="KAF2819383.1"/>
    </source>
</evidence>
<accession>A0A6A6ZFA6</accession>
<proteinExistence type="predicted"/>
<organism evidence="2 3">
    <name type="scientific">Ophiobolus disseminans</name>
    <dbReference type="NCBI Taxonomy" id="1469910"/>
    <lineage>
        <taxon>Eukaryota</taxon>
        <taxon>Fungi</taxon>
        <taxon>Dikarya</taxon>
        <taxon>Ascomycota</taxon>
        <taxon>Pezizomycotina</taxon>
        <taxon>Dothideomycetes</taxon>
        <taxon>Pleosporomycetidae</taxon>
        <taxon>Pleosporales</taxon>
        <taxon>Pleosporineae</taxon>
        <taxon>Phaeosphaeriaceae</taxon>
        <taxon>Ophiobolus</taxon>
    </lineage>
</organism>
<sequence length="96" mass="10904">MQRFTNDKFPMVGVGFKVCFYVLVAHGFAGLHVAAWNLHFPSRLEVILWRTSSLIICGLMVVIFVVESAADWQRRERGKLIRAWLKSGTIADTEGH</sequence>
<dbReference type="Proteomes" id="UP000799424">
    <property type="component" value="Unassembled WGS sequence"/>
</dbReference>
<evidence type="ECO:0000256" key="1">
    <source>
        <dbReference type="SAM" id="Phobius"/>
    </source>
</evidence>
<feature type="transmembrane region" description="Helical" evidence="1">
    <location>
        <begin position="47"/>
        <end position="70"/>
    </location>
</feature>
<evidence type="ECO:0000313" key="3">
    <source>
        <dbReference type="Proteomes" id="UP000799424"/>
    </source>
</evidence>
<keyword evidence="1" id="KW-1133">Transmembrane helix</keyword>
<dbReference type="AlphaFoldDB" id="A0A6A6ZFA6"/>
<reference evidence="2" key="1">
    <citation type="journal article" date="2020" name="Stud. Mycol.">
        <title>101 Dothideomycetes genomes: a test case for predicting lifestyles and emergence of pathogens.</title>
        <authorList>
            <person name="Haridas S."/>
            <person name="Albert R."/>
            <person name="Binder M."/>
            <person name="Bloem J."/>
            <person name="Labutti K."/>
            <person name="Salamov A."/>
            <person name="Andreopoulos B."/>
            <person name="Baker S."/>
            <person name="Barry K."/>
            <person name="Bills G."/>
            <person name="Bluhm B."/>
            <person name="Cannon C."/>
            <person name="Castanera R."/>
            <person name="Culley D."/>
            <person name="Daum C."/>
            <person name="Ezra D."/>
            <person name="Gonzalez J."/>
            <person name="Henrissat B."/>
            <person name="Kuo A."/>
            <person name="Liang C."/>
            <person name="Lipzen A."/>
            <person name="Lutzoni F."/>
            <person name="Magnuson J."/>
            <person name="Mondo S."/>
            <person name="Nolan M."/>
            <person name="Ohm R."/>
            <person name="Pangilinan J."/>
            <person name="Park H.-J."/>
            <person name="Ramirez L."/>
            <person name="Alfaro M."/>
            <person name="Sun H."/>
            <person name="Tritt A."/>
            <person name="Yoshinaga Y."/>
            <person name="Zwiers L.-H."/>
            <person name="Turgeon B."/>
            <person name="Goodwin S."/>
            <person name="Spatafora J."/>
            <person name="Crous P."/>
            <person name="Grigoriev I."/>
        </authorList>
    </citation>
    <scope>NUCLEOTIDE SEQUENCE</scope>
    <source>
        <strain evidence="2">CBS 113818</strain>
    </source>
</reference>
<dbReference type="OrthoDB" id="9451547at2759"/>
<feature type="transmembrane region" description="Helical" evidence="1">
    <location>
        <begin position="12"/>
        <end position="35"/>
    </location>
</feature>
<keyword evidence="3" id="KW-1185">Reference proteome</keyword>
<keyword evidence="1" id="KW-0812">Transmembrane</keyword>
<keyword evidence="1" id="KW-0472">Membrane</keyword>
<gene>
    <name evidence="2" type="ORF">CC86DRAFT_145380</name>
</gene>
<protein>
    <submittedName>
        <fullName evidence="2">Uncharacterized protein</fullName>
    </submittedName>
</protein>